<comment type="caution">
    <text evidence="1">The sequence shown here is derived from an EMBL/GenBank/DDBJ whole genome shotgun (WGS) entry which is preliminary data.</text>
</comment>
<name>A0A3M7SMK5_BRAPC</name>
<evidence type="ECO:0000313" key="2">
    <source>
        <dbReference type="Proteomes" id="UP000276133"/>
    </source>
</evidence>
<dbReference type="AlphaFoldDB" id="A0A3M7SMK5"/>
<organism evidence="1 2">
    <name type="scientific">Brachionus plicatilis</name>
    <name type="common">Marine rotifer</name>
    <name type="synonym">Brachionus muelleri</name>
    <dbReference type="NCBI Taxonomy" id="10195"/>
    <lineage>
        <taxon>Eukaryota</taxon>
        <taxon>Metazoa</taxon>
        <taxon>Spiralia</taxon>
        <taxon>Gnathifera</taxon>
        <taxon>Rotifera</taxon>
        <taxon>Eurotatoria</taxon>
        <taxon>Monogononta</taxon>
        <taxon>Pseudotrocha</taxon>
        <taxon>Ploima</taxon>
        <taxon>Brachionidae</taxon>
        <taxon>Brachionus</taxon>
    </lineage>
</organism>
<dbReference type="Proteomes" id="UP000276133">
    <property type="component" value="Unassembled WGS sequence"/>
</dbReference>
<evidence type="ECO:0000313" key="1">
    <source>
        <dbReference type="EMBL" id="RNA36768.1"/>
    </source>
</evidence>
<dbReference type="EMBL" id="REGN01001128">
    <property type="protein sequence ID" value="RNA36768.1"/>
    <property type="molecule type" value="Genomic_DNA"/>
</dbReference>
<sequence length="148" mass="17276">MSELSLKSKSVSGGWWSVWLWYLMSRSDMRSIMCSLMCKNDEASCSFSVSTQNCSRPVVFWIFEDTWLIWSLTDFILLDFSWSMSGNDLNLVTCSVEIFAFSDRLWMNAFKAIINEINRGRITNQTLEDNQFTDGFSLEKKLKYTLSY</sequence>
<gene>
    <name evidence="1" type="ORF">BpHYR1_030414</name>
</gene>
<reference evidence="1 2" key="1">
    <citation type="journal article" date="2018" name="Sci. Rep.">
        <title>Genomic signatures of local adaptation to the degree of environmental predictability in rotifers.</title>
        <authorList>
            <person name="Franch-Gras L."/>
            <person name="Hahn C."/>
            <person name="Garcia-Roger E.M."/>
            <person name="Carmona M.J."/>
            <person name="Serra M."/>
            <person name="Gomez A."/>
        </authorList>
    </citation>
    <scope>NUCLEOTIDE SEQUENCE [LARGE SCALE GENOMIC DNA]</scope>
    <source>
        <strain evidence="1">HYR1</strain>
    </source>
</reference>
<keyword evidence="2" id="KW-1185">Reference proteome</keyword>
<protein>
    <submittedName>
        <fullName evidence="1">Uncharacterized protein</fullName>
    </submittedName>
</protein>
<accession>A0A3M7SMK5</accession>
<proteinExistence type="predicted"/>